<comment type="caution">
    <text evidence="1">The sequence shown here is derived from an EMBL/GenBank/DDBJ whole genome shotgun (WGS) entry which is preliminary data.</text>
</comment>
<evidence type="ECO:0000313" key="1">
    <source>
        <dbReference type="EMBL" id="PXF59310.1"/>
    </source>
</evidence>
<reference evidence="1" key="1">
    <citation type="submission" date="2018-01" db="EMBL/GenBank/DDBJ databases">
        <authorList>
            <person name="Krukenberg V."/>
        </authorList>
    </citation>
    <scope>NUCLEOTIDE SEQUENCE</scope>
    <source>
        <strain evidence="1">E20ANME2</strain>
    </source>
</reference>
<protein>
    <submittedName>
        <fullName evidence="1">Uncharacterized protein</fullName>
    </submittedName>
</protein>
<gene>
    <name evidence="1" type="ORF">C4B59_11665</name>
</gene>
<accession>A0AC61L0V2</accession>
<organism evidence="1 2">
    <name type="scientific">Candidatus Methanogaster sp</name>
    <dbReference type="NCBI Taxonomy" id="3386292"/>
    <lineage>
        <taxon>Archaea</taxon>
        <taxon>Methanobacteriati</taxon>
        <taxon>Methanobacteriota</taxon>
        <taxon>Stenosarchaea group</taxon>
        <taxon>Methanomicrobia</taxon>
        <taxon>Methanosarcinales</taxon>
        <taxon>ANME-2 cluster</taxon>
        <taxon>Candidatus Methanogasteraceae</taxon>
        <taxon>Candidatus Methanogaster</taxon>
    </lineage>
</organism>
<proteinExistence type="predicted"/>
<name>A0AC61L0V2_9EURY</name>
<sequence>MRESIDAIKNSVEAIETELVKSIKNGMVGYHSPFVASPKAIEVLERISLLTEIDTNYSRIVEKVNERSKLPIYSDIKSLERRFIEIAPGVIHELIRAGKIEEKKIDIAMDELGEIFKPSAASYYGVLLVITAYILEKVRDKGYPTDVSIVYSQIDAMSSESPDELLEMFGGDLDQAIESHETAVMSLEEIDSEDLAEKQMRLALLYKMAGRTDEALEQLKEAIAHKPDFATAHYNLGNLLKDLKQYDDAEKEYREAIRVDPDDATAHYNIGVLLYDLKQYDEAEEEWRVAIRANPDFAKAHNNLGLLLSALDRKEEAILEFNTALNLKDQLPDKGERIRQALESLKTSQS</sequence>
<dbReference type="Proteomes" id="UP000248329">
    <property type="component" value="Unassembled WGS sequence"/>
</dbReference>
<evidence type="ECO:0000313" key="2">
    <source>
        <dbReference type="Proteomes" id="UP000248329"/>
    </source>
</evidence>
<dbReference type="EMBL" id="PQXF01000026">
    <property type="protein sequence ID" value="PXF59310.1"/>
    <property type="molecule type" value="Genomic_DNA"/>
</dbReference>